<evidence type="ECO:0000313" key="9">
    <source>
        <dbReference type="Proteomes" id="UP000319342"/>
    </source>
</evidence>
<proteinExistence type="inferred from homology"/>
<evidence type="ECO:0000256" key="1">
    <source>
        <dbReference type="ARBA" id="ARBA00004651"/>
    </source>
</evidence>
<evidence type="ECO:0000256" key="2">
    <source>
        <dbReference type="ARBA" id="ARBA00007977"/>
    </source>
</evidence>
<dbReference type="AlphaFoldDB" id="A0A518CW20"/>
<dbReference type="GO" id="GO:0005886">
    <property type="term" value="C:plasma membrane"/>
    <property type="evidence" value="ECO:0007669"/>
    <property type="project" value="UniProtKB-SubCell"/>
</dbReference>
<feature type="transmembrane region" description="Helical" evidence="7">
    <location>
        <begin position="251"/>
        <end position="272"/>
    </location>
</feature>
<dbReference type="PANTHER" id="PTHR30106:SF1">
    <property type="entry name" value="UPF0324 MEMBRANE PROTEIN FN0533"/>
    <property type="match status" value="1"/>
</dbReference>
<dbReference type="PANTHER" id="PTHR30106">
    <property type="entry name" value="INNER MEMBRANE PROTEIN YEIH-RELATED"/>
    <property type="match status" value="1"/>
</dbReference>
<feature type="transmembrane region" description="Helical" evidence="7">
    <location>
        <begin position="95"/>
        <end position="117"/>
    </location>
</feature>
<feature type="transmembrane region" description="Helical" evidence="7">
    <location>
        <begin position="70"/>
        <end position="89"/>
    </location>
</feature>
<evidence type="ECO:0000256" key="3">
    <source>
        <dbReference type="ARBA" id="ARBA00022475"/>
    </source>
</evidence>
<keyword evidence="6 7" id="KW-0472">Membrane</keyword>
<organism evidence="8 9">
    <name type="scientific">Rohdeia mirabilis</name>
    <dbReference type="NCBI Taxonomy" id="2528008"/>
    <lineage>
        <taxon>Bacteria</taxon>
        <taxon>Pseudomonadati</taxon>
        <taxon>Planctomycetota</taxon>
        <taxon>Planctomycetia</taxon>
        <taxon>Planctomycetia incertae sedis</taxon>
        <taxon>Rohdeia</taxon>
    </lineage>
</organism>
<keyword evidence="9" id="KW-1185">Reference proteome</keyword>
<comment type="subcellular location">
    <subcellularLocation>
        <location evidence="1">Cell membrane</location>
        <topology evidence="1">Multi-pass membrane protein</topology>
    </subcellularLocation>
</comment>
<feature type="transmembrane region" description="Helical" evidence="7">
    <location>
        <begin position="284"/>
        <end position="302"/>
    </location>
</feature>
<keyword evidence="5 7" id="KW-1133">Transmembrane helix</keyword>
<feature type="transmembrane region" description="Helical" evidence="7">
    <location>
        <begin position="152"/>
        <end position="178"/>
    </location>
</feature>
<keyword evidence="4 7" id="KW-0812">Transmembrane</keyword>
<dbReference type="InterPro" id="IPR018383">
    <property type="entry name" value="UPF0324_pro"/>
</dbReference>
<feature type="transmembrane region" description="Helical" evidence="7">
    <location>
        <begin position="185"/>
        <end position="207"/>
    </location>
</feature>
<reference evidence="8 9" key="1">
    <citation type="submission" date="2019-02" db="EMBL/GenBank/DDBJ databases">
        <title>Deep-cultivation of Planctomycetes and their phenomic and genomic characterization uncovers novel biology.</title>
        <authorList>
            <person name="Wiegand S."/>
            <person name="Jogler M."/>
            <person name="Boedeker C."/>
            <person name="Pinto D."/>
            <person name="Vollmers J."/>
            <person name="Rivas-Marin E."/>
            <person name="Kohn T."/>
            <person name="Peeters S.H."/>
            <person name="Heuer A."/>
            <person name="Rast P."/>
            <person name="Oberbeckmann S."/>
            <person name="Bunk B."/>
            <person name="Jeske O."/>
            <person name="Meyerdierks A."/>
            <person name="Storesund J.E."/>
            <person name="Kallscheuer N."/>
            <person name="Luecker S."/>
            <person name="Lage O.M."/>
            <person name="Pohl T."/>
            <person name="Merkel B.J."/>
            <person name="Hornburger P."/>
            <person name="Mueller R.-W."/>
            <person name="Bruemmer F."/>
            <person name="Labrenz M."/>
            <person name="Spormann A.M."/>
            <person name="Op den Camp H."/>
            <person name="Overmann J."/>
            <person name="Amann R."/>
            <person name="Jetten M.S.M."/>
            <person name="Mascher T."/>
            <person name="Medema M.H."/>
            <person name="Devos D.P."/>
            <person name="Kaster A.-K."/>
            <person name="Ovreas L."/>
            <person name="Rohde M."/>
            <person name="Galperin M.Y."/>
            <person name="Jogler C."/>
        </authorList>
    </citation>
    <scope>NUCLEOTIDE SEQUENCE [LARGE SCALE GENOMIC DNA]</scope>
    <source>
        <strain evidence="8 9">Pla163</strain>
    </source>
</reference>
<gene>
    <name evidence="8" type="ORF">Pla163_05300</name>
</gene>
<feature type="transmembrane region" description="Helical" evidence="7">
    <location>
        <begin position="309"/>
        <end position="328"/>
    </location>
</feature>
<dbReference type="EMBL" id="CP036290">
    <property type="protein sequence ID" value="QDU83431.1"/>
    <property type="molecule type" value="Genomic_DNA"/>
</dbReference>
<evidence type="ECO:0000256" key="7">
    <source>
        <dbReference type="SAM" id="Phobius"/>
    </source>
</evidence>
<evidence type="ECO:0000256" key="6">
    <source>
        <dbReference type="ARBA" id="ARBA00023136"/>
    </source>
</evidence>
<feature type="transmembrane region" description="Helical" evidence="7">
    <location>
        <begin position="124"/>
        <end position="146"/>
    </location>
</feature>
<evidence type="ECO:0000256" key="4">
    <source>
        <dbReference type="ARBA" id="ARBA00022692"/>
    </source>
</evidence>
<evidence type="ECO:0000256" key="5">
    <source>
        <dbReference type="ARBA" id="ARBA00022989"/>
    </source>
</evidence>
<dbReference type="Pfam" id="PF03601">
    <property type="entry name" value="Cons_hypoth698"/>
    <property type="match status" value="1"/>
</dbReference>
<evidence type="ECO:0000313" key="8">
    <source>
        <dbReference type="EMBL" id="QDU83431.1"/>
    </source>
</evidence>
<feature type="transmembrane region" description="Helical" evidence="7">
    <location>
        <begin position="219"/>
        <end position="239"/>
    </location>
</feature>
<sequence length="329" mass="32509">MRDAASPSPDLTAHRSPAPRGLGALRPVLLGAAVAALLIWPVPGFAALLAGLVGAALLGSPSWSARGSQTLLKVCVVALGAGLDLGVVLRAGADGFSTAALTLGVALAVGALLAKVLRVDRETAILVTLGTAICGGSAIAAAAPVLRARPGSIGVAIGIVFLLNAVALIVFPALGAAFGLSAESYGLWCALAIHDTSSVVGAAASGGPEALEIATVTKLARALWILPVCAVLSIAIARREPGTKGGRLPRVPLFIVLFVGAAALVSLVPALAPAGQVVAGAGRHGLTVALFAIGLSITPAALRSMNWRQLALGLGLWIVLGAVALALVA</sequence>
<dbReference type="Proteomes" id="UP000319342">
    <property type="component" value="Chromosome"/>
</dbReference>
<evidence type="ECO:0008006" key="10">
    <source>
        <dbReference type="Google" id="ProtNLM"/>
    </source>
</evidence>
<protein>
    <recommendedName>
        <fullName evidence="10">Sulfate exporter family transporter</fullName>
    </recommendedName>
</protein>
<comment type="similarity">
    <text evidence="2">Belongs to the UPF0324 family.</text>
</comment>
<feature type="transmembrane region" description="Helical" evidence="7">
    <location>
        <begin position="28"/>
        <end position="58"/>
    </location>
</feature>
<accession>A0A518CW20</accession>
<keyword evidence="3" id="KW-1003">Cell membrane</keyword>
<name>A0A518CW20_9BACT</name>
<dbReference type="RefSeq" id="WP_419186235.1">
    <property type="nucleotide sequence ID" value="NZ_CP036290.1"/>
</dbReference>